<dbReference type="GO" id="GO:0016125">
    <property type="term" value="P:sterol metabolic process"/>
    <property type="evidence" value="ECO:0007669"/>
    <property type="project" value="TreeGrafter"/>
</dbReference>
<evidence type="ECO:0000313" key="5">
    <source>
        <dbReference type="Proteomes" id="UP000095767"/>
    </source>
</evidence>
<keyword evidence="5" id="KW-1185">Reference proteome</keyword>
<keyword evidence="2" id="KW-0408">Iron</keyword>
<accession>A0A1E5W8Z5</accession>
<evidence type="ECO:0000256" key="1">
    <source>
        <dbReference type="ARBA" id="ARBA00022723"/>
    </source>
</evidence>
<organism evidence="4 5">
    <name type="scientific">Dichanthelium oligosanthes</name>
    <dbReference type="NCBI Taxonomy" id="888268"/>
    <lineage>
        <taxon>Eukaryota</taxon>
        <taxon>Viridiplantae</taxon>
        <taxon>Streptophyta</taxon>
        <taxon>Embryophyta</taxon>
        <taxon>Tracheophyta</taxon>
        <taxon>Spermatophyta</taxon>
        <taxon>Magnoliopsida</taxon>
        <taxon>Liliopsida</taxon>
        <taxon>Poales</taxon>
        <taxon>Poaceae</taxon>
        <taxon>PACMAD clade</taxon>
        <taxon>Panicoideae</taxon>
        <taxon>Panicodae</taxon>
        <taxon>Paniceae</taxon>
        <taxon>Dichantheliinae</taxon>
        <taxon>Dichanthelium</taxon>
    </lineage>
</organism>
<dbReference type="GO" id="GO:0016132">
    <property type="term" value="P:brassinosteroid biosynthetic process"/>
    <property type="evidence" value="ECO:0007669"/>
    <property type="project" value="TreeGrafter"/>
</dbReference>
<dbReference type="STRING" id="888268.A0A1E5W8Z5"/>
<dbReference type="AlphaFoldDB" id="A0A1E5W8Z5"/>
<gene>
    <name evidence="4" type="ORF">BAE44_0005142</name>
</gene>
<keyword evidence="3" id="KW-1133">Transmembrane helix</keyword>
<dbReference type="EMBL" id="LWDX02017413">
    <property type="protein sequence ID" value="OEL33837.1"/>
    <property type="molecule type" value="Genomic_DNA"/>
</dbReference>
<dbReference type="InterPro" id="IPR001128">
    <property type="entry name" value="Cyt_P450"/>
</dbReference>
<dbReference type="PANTHER" id="PTHR24286:SF259">
    <property type="entry name" value="CYTOCHROME P450"/>
    <property type="match status" value="1"/>
</dbReference>
<dbReference type="GO" id="GO:0010268">
    <property type="term" value="P:brassinosteroid homeostasis"/>
    <property type="evidence" value="ECO:0007669"/>
    <property type="project" value="TreeGrafter"/>
</dbReference>
<feature type="transmembrane region" description="Helical" evidence="3">
    <location>
        <begin position="277"/>
        <end position="299"/>
    </location>
</feature>
<dbReference type="GO" id="GO:0005506">
    <property type="term" value="F:iron ion binding"/>
    <property type="evidence" value="ECO:0007669"/>
    <property type="project" value="InterPro"/>
</dbReference>
<sequence length="388" mass="44531">MGLQVLDTALYGIFTLVLGWLLHLIYRWRNPPCNGRLPPGSMGLPVVGETLQLLKPSPSLDIPDFYKLRLKRYGRLYKTSLMGKPVVVSMDMEFNRFVFRNNDKLFQLWYPDTMNSLFGKKTVAEGYGSVHRFVRSFAAPAYAPKNLKEALVSAMESIITESLRTWATKPNIEVKEAMTEMIFGITVNMVIGFESNSLRVKELRKNFELFFQGLLSFPMYVPGTKFYQSMQGRKYVQKVLKGLLKERISTPQKRYGDFLDIVAEELRREEALVDENFMVDLVCGFIFAGIALTPATLTIGMKLLTDNPNVVETLTEEHEAILRKRKEMLNSRITWEEYKSMKFTNQVIFSLIYLVINEIIRVSSNGPGIFRKTLTDVQVNGIYLLLHV</sequence>
<dbReference type="GO" id="GO:0004497">
    <property type="term" value="F:monooxygenase activity"/>
    <property type="evidence" value="ECO:0007669"/>
    <property type="project" value="InterPro"/>
</dbReference>
<dbReference type="SUPFAM" id="SSF48264">
    <property type="entry name" value="Cytochrome P450"/>
    <property type="match status" value="1"/>
</dbReference>
<dbReference type="OrthoDB" id="1372046at2759"/>
<dbReference type="Proteomes" id="UP000095767">
    <property type="component" value="Unassembled WGS sequence"/>
</dbReference>
<dbReference type="InterPro" id="IPR036396">
    <property type="entry name" value="Cyt_P450_sf"/>
</dbReference>
<proteinExistence type="predicted"/>
<evidence type="ECO:0000256" key="2">
    <source>
        <dbReference type="ARBA" id="ARBA00023004"/>
    </source>
</evidence>
<dbReference type="Pfam" id="PF00067">
    <property type="entry name" value="p450"/>
    <property type="match status" value="1"/>
</dbReference>
<dbReference type="Gene3D" id="1.10.630.10">
    <property type="entry name" value="Cytochrome P450"/>
    <property type="match status" value="1"/>
</dbReference>
<name>A0A1E5W8Z5_9POAL</name>
<dbReference type="PANTHER" id="PTHR24286">
    <property type="entry name" value="CYTOCHROME P450 26"/>
    <property type="match status" value="1"/>
</dbReference>
<dbReference type="GO" id="GO:0016705">
    <property type="term" value="F:oxidoreductase activity, acting on paired donors, with incorporation or reduction of molecular oxygen"/>
    <property type="evidence" value="ECO:0007669"/>
    <property type="project" value="InterPro"/>
</dbReference>
<dbReference type="GO" id="GO:0020037">
    <property type="term" value="F:heme binding"/>
    <property type="evidence" value="ECO:0007669"/>
    <property type="project" value="InterPro"/>
</dbReference>
<protein>
    <submittedName>
        <fullName evidence="4">Cytochrome P450 87A3</fullName>
    </submittedName>
</protein>
<feature type="transmembrane region" description="Helical" evidence="3">
    <location>
        <begin position="6"/>
        <end position="26"/>
    </location>
</feature>
<keyword evidence="1" id="KW-0479">Metal-binding</keyword>
<keyword evidence="3" id="KW-0472">Membrane</keyword>
<comment type="caution">
    <text evidence="4">The sequence shown here is derived from an EMBL/GenBank/DDBJ whole genome shotgun (WGS) entry which is preliminary data.</text>
</comment>
<keyword evidence="3" id="KW-0812">Transmembrane</keyword>
<evidence type="ECO:0000313" key="4">
    <source>
        <dbReference type="EMBL" id="OEL33837.1"/>
    </source>
</evidence>
<evidence type="ECO:0000256" key="3">
    <source>
        <dbReference type="SAM" id="Phobius"/>
    </source>
</evidence>
<reference evidence="4 5" key="1">
    <citation type="submission" date="2016-09" db="EMBL/GenBank/DDBJ databases">
        <title>The draft genome of Dichanthelium oligosanthes: A C3 panicoid grass species.</title>
        <authorList>
            <person name="Studer A.J."/>
            <person name="Schnable J.C."/>
            <person name="Brutnell T.P."/>
        </authorList>
    </citation>
    <scope>NUCLEOTIDE SEQUENCE [LARGE SCALE GENOMIC DNA]</scope>
    <source>
        <strain evidence="5">cv. Kellogg 1175</strain>
        <tissue evidence="4">Leaf</tissue>
    </source>
</reference>